<dbReference type="AlphaFoldDB" id="A0A5N6SHI3"/>
<evidence type="ECO:0000313" key="2">
    <source>
        <dbReference type="EMBL" id="KAE8132863.1"/>
    </source>
</evidence>
<protein>
    <submittedName>
        <fullName evidence="2">Uncharacterized protein</fullName>
    </submittedName>
</protein>
<dbReference type="Proteomes" id="UP000325672">
    <property type="component" value="Unassembled WGS sequence"/>
</dbReference>
<gene>
    <name evidence="2" type="ORF">BDV38DRAFT_287338</name>
</gene>
<accession>A0A5N6SHI3</accession>
<organism evidence="2 3">
    <name type="scientific">Aspergillus pseudotamarii</name>
    <dbReference type="NCBI Taxonomy" id="132259"/>
    <lineage>
        <taxon>Eukaryota</taxon>
        <taxon>Fungi</taxon>
        <taxon>Dikarya</taxon>
        <taxon>Ascomycota</taxon>
        <taxon>Pezizomycotina</taxon>
        <taxon>Eurotiomycetes</taxon>
        <taxon>Eurotiomycetidae</taxon>
        <taxon>Eurotiales</taxon>
        <taxon>Aspergillaceae</taxon>
        <taxon>Aspergillus</taxon>
        <taxon>Aspergillus subgen. Circumdati</taxon>
    </lineage>
</organism>
<dbReference type="EMBL" id="ML743625">
    <property type="protein sequence ID" value="KAE8132863.1"/>
    <property type="molecule type" value="Genomic_DNA"/>
</dbReference>
<dbReference type="GeneID" id="43645051"/>
<feature type="compositionally biased region" description="Polar residues" evidence="1">
    <location>
        <begin position="31"/>
        <end position="43"/>
    </location>
</feature>
<evidence type="ECO:0000313" key="3">
    <source>
        <dbReference type="Proteomes" id="UP000325672"/>
    </source>
</evidence>
<evidence type="ECO:0000256" key="1">
    <source>
        <dbReference type="SAM" id="MobiDB-lite"/>
    </source>
</evidence>
<keyword evidence="3" id="KW-1185">Reference proteome</keyword>
<reference evidence="2 3" key="1">
    <citation type="submission" date="2019-04" db="EMBL/GenBank/DDBJ databases">
        <title>Friends and foes A comparative genomics study of 23 Aspergillus species from section Flavi.</title>
        <authorList>
            <consortium name="DOE Joint Genome Institute"/>
            <person name="Kjaerbolling I."/>
            <person name="Vesth T."/>
            <person name="Frisvad J.C."/>
            <person name="Nybo J.L."/>
            <person name="Theobald S."/>
            <person name="Kildgaard S."/>
            <person name="Isbrandt T."/>
            <person name="Kuo A."/>
            <person name="Sato A."/>
            <person name="Lyhne E.K."/>
            <person name="Kogle M.E."/>
            <person name="Wiebenga A."/>
            <person name="Kun R.S."/>
            <person name="Lubbers R.J."/>
            <person name="Makela M.R."/>
            <person name="Barry K."/>
            <person name="Chovatia M."/>
            <person name="Clum A."/>
            <person name="Daum C."/>
            <person name="Haridas S."/>
            <person name="He G."/>
            <person name="LaButti K."/>
            <person name="Lipzen A."/>
            <person name="Mondo S."/>
            <person name="Riley R."/>
            <person name="Salamov A."/>
            <person name="Simmons B.A."/>
            <person name="Magnuson J.K."/>
            <person name="Henrissat B."/>
            <person name="Mortensen U.H."/>
            <person name="Larsen T.O."/>
            <person name="Devries R.P."/>
            <person name="Grigoriev I.V."/>
            <person name="Machida M."/>
            <person name="Baker S.E."/>
            <person name="Andersen M.R."/>
        </authorList>
    </citation>
    <scope>NUCLEOTIDE SEQUENCE [LARGE SCALE GENOMIC DNA]</scope>
    <source>
        <strain evidence="2 3">CBS 117625</strain>
    </source>
</reference>
<feature type="region of interest" description="Disordered" evidence="1">
    <location>
        <begin position="17"/>
        <end position="45"/>
    </location>
</feature>
<dbReference type="OrthoDB" id="4153865at2759"/>
<proteinExistence type="predicted"/>
<sequence length="112" mass="11799">MFGQGLFSWFGTSRTVSSEENVQPSWDPKTLTMTQPQSPTAPTTDHVVTYQPTPTEDMQLQLRGGVAAAAASAAIAVAPMGHQVDQMAPAEDLEDLLVREAPVVGKANGCTG</sequence>
<name>A0A5N6SHI3_ASPPS</name>
<dbReference type="RefSeq" id="XP_031908926.1">
    <property type="nucleotide sequence ID" value="XM_032060841.1"/>
</dbReference>